<evidence type="ECO:0000256" key="3">
    <source>
        <dbReference type="SAM" id="MobiDB-lite"/>
    </source>
</evidence>
<sequence length="167" mass="19053">MSQLSVPKDNVLRAKTRNKSKPKFKRNKNQVQNQITQLPETPYLEISPQTDEPQSFDPFAEAEEVDLKQAKQIHVRAQQTQVRAKIGKDGKRKPHWVTTIQGLPEKFEKKKIVQHFKKALACAGKIVEDEIWGEVIQLQGDYRDVVLKFLTGNPGLELSESVIMVHG</sequence>
<dbReference type="SUPFAM" id="SSF55159">
    <property type="entry name" value="eIF1-like"/>
    <property type="match status" value="1"/>
</dbReference>
<dbReference type="OrthoDB" id="10248435at2759"/>
<dbReference type="CDD" id="cd11566">
    <property type="entry name" value="eIF1_SUI1"/>
    <property type="match status" value="1"/>
</dbReference>
<comment type="similarity">
    <text evidence="1">Belongs to the SUI1 family.</text>
</comment>
<evidence type="ECO:0000259" key="4">
    <source>
        <dbReference type="PROSITE" id="PS50296"/>
    </source>
</evidence>
<name>A0A4S8QXG5_9HELO</name>
<evidence type="ECO:0000313" key="5">
    <source>
        <dbReference type="EMBL" id="THV50028.1"/>
    </source>
</evidence>
<evidence type="ECO:0000313" key="6">
    <source>
        <dbReference type="Proteomes" id="UP000308671"/>
    </source>
</evidence>
<dbReference type="Gene3D" id="3.30.780.10">
    <property type="entry name" value="SUI1-like domain"/>
    <property type="match status" value="1"/>
</dbReference>
<feature type="compositionally biased region" description="Basic residues" evidence="3">
    <location>
        <begin position="14"/>
        <end position="28"/>
    </location>
</feature>
<dbReference type="Pfam" id="PF01253">
    <property type="entry name" value="SUI1"/>
    <property type="match status" value="1"/>
</dbReference>
<evidence type="ECO:0000256" key="1">
    <source>
        <dbReference type="ARBA" id="ARBA00005422"/>
    </source>
</evidence>
<evidence type="ECO:0000256" key="2">
    <source>
        <dbReference type="ARBA" id="ARBA00022917"/>
    </source>
</evidence>
<feature type="region of interest" description="Disordered" evidence="3">
    <location>
        <begin position="1"/>
        <end position="52"/>
    </location>
</feature>
<dbReference type="GO" id="GO:0003743">
    <property type="term" value="F:translation initiation factor activity"/>
    <property type="evidence" value="ECO:0007669"/>
    <property type="project" value="InterPro"/>
</dbReference>
<keyword evidence="6" id="KW-1185">Reference proteome</keyword>
<accession>A0A4S8QXG5</accession>
<dbReference type="EMBL" id="PQXL01000168">
    <property type="protein sequence ID" value="THV50028.1"/>
    <property type="molecule type" value="Genomic_DNA"/>
</dbReference>
<dbReference type="PROSITE" id="PS50296">
    <property type="entry name" value="SUI1"/>
    <property type="match status" value="1"/>
</dbReference>
<organism evidence="5 6">
    <name type="scientific">Botrytis galanthina</name>
    <dbReference type="NCBI Taxonomy" id="278940"/>
    <lineage>
        <taxon>Eukaryota</taxon>
        <taxon>Fungi</taxon>
        <taxon>Dikarya</taxon>
        <taxon>Ascomycota</taxon>
        <taxon>Pezizomycotina</taxon>
        <taxon>Leotiomycetes</taxon>
        <taxon>Helotiales</taxon>
        <taxon>Sclerotiniaceae</taxon>
        <taxon>Botrytis</taxon>
    </lineage>
</organism>
<dbReference type="AlphaFoldDB" id="A0A4S8QXG5"/>
<dbReference type="InterPro" id="IPR001950">
    <property type="entry name" value="SUI1"/>
</dbReference>
<dbReference type="InterPro" id="IPR005874">
    <property type="entry name" value="SUI1_euk"/>
</dbReference>
<comment type="caution">
    <text evidence="5">The sequence shown here is derived from an EMBL/GenBank/DDBJ whole genome shotgun (WGS) entry which is preliminary data.</text>
</comment>
<dbReference type="InterPro" id="IPR036877">
    <property type="entry name" value="SUI1_dom_sf"/>
</dbReference>
<dbReference type="PANTHER" id="PTHR10388">
    <property type="entry name" value="EUKARYOTIC TRANSLATION INITIATION FACTOR SUI1"/>
    <property type="match status" value="1"/>
</dbReference>
<proteinExistence type="inferred from homology"/>
<reference evidence="5 6" key="1">
    <citation type="submission" date="2017-12" db="EMBL/GenBank/DDBJ databases">
        <title>Comparative genomics of Botrytis spp.</title>
        <authorList>
            <person name="Valero-Jimenez C.A."/>
            <person name="Tapia P."/>
            <person name="Veloso J."/>
            <person name="Silva-Moreno E."/>
            <person name="Staats M."/>
            <person name="Valdes J.H."/>
            <person name="Van Kan J.A.L."/>
        </authorList>
    </citation>
    <scope>NUCLEOTIDE SEQUENCE [LARGE SCALE GENOMIC DNA]</scope>
    <source>
        <strain evidence="5 6">MUCL435</strain>
    </source>
</reference>
<gene>
    <name evidence="5" type="ORF">BGAL_0168g00100</name>
</gene>
<feature type="domain" description="SUI1" evidence="4">
    <location>
        <begin position="84"/>
        <end position="154"/>
    </location>
</feature>
<dbReference type="Proteomes" id="UP000308671">
    <property type="component" value="Unassembled WGS sequence"/>
</dbReference>
<protein>
    <recommendedName>
        <fullName evidence="4">SUI1 domain-containing protein</fullName>
    </recommendedName>
</protein>
<feature type="compositionally biased region" description="Polar residues" evidence="3">
    <location>
        <begin position="29"/>
        <end position="39"/>
    </location>
</feature>
<keyword evidence="2" id="KW-0648">Protein biosynthesis</keyword>